<dbReference type="Proteomes" id="UP000609531">
    <property type="component" value="Unassembled WGS sequence"/>
</dbReference>
<dbReference type="EMBL" id="JAEKJA010000021">
    <property type="protein sequence ID" value="MBJ3777878.1"/>
    <property type="molecule type" value="Genomic_DNA"/>
</dbReference>
<organism evidence="2 3">
    <name type="scientific">Acuticoccus mangrovi</name>
    <dbReference type="NCBI Taxonomy" id="2796142"/>
    <lineage>
        <taxon>Bacteria</taxon>
        <taxon>Pseudomonadati</taxon>
        <taxon>Pseudomonadota</taxon>
        <taxon>Alphaproteobacteria</taxon>
        <taxon>Hyphomicrobiales</taxon>
        <taxon>Amorphaceae</taxon>
        <taxon>Acuticoccus</taxon>
    </lineage>
</organism>
<name>A0A934ISL7_9HYPH</name>
<evidence type="ECO:0000256" key="1">
    <source>
        <dbReference type="SAM" id="MobiDB-lite"/>
    </source>
</evidence>
<dbReference type="AlphaFoldDB" id="A0A934ISL7"/>
<evidence type="ECO:0000313" key="3">
    <source>
        <dbReference type="Proteomes" id="UP000609531"/>
    </source>
</evidence>
<keyword evidence="3" id="KW-1185">Reference proteome</keyword>
<sequence length="110" mass="12157">MTEEEVKGPAPLADGNRADRDSKATVGAKDSPDTISSQAKWNAANPLALWAHNAVRSAIRRGIINRKPCEICGAEPADAHHDDHTRPLAIRWLCRTHHQRLHAEKREEAA</sequence>
<accession>A0A934ISL7</accession>
<feature type="region of interest" description="Disordered" evidence="1">
    <location>
        <begin position="1"/>
        <end position="37"/>
    </location>
</feature>
<protein>
    <submittedName>
        <fullName evidence="2">Uncharacterized protein</fullName>
    </submittedName>
</protein>
<comment type="caution">
    <text evidence="2">The sequence shown here is derived from an EMBL/GenBank/DDBJ whole genome shotgun (WGS) entry which is preliminary data.</text>
</comment>
<evidence type="ECO:0000313" key="2">
    <source>
        <dbReference type="EMBL" id="MBJ3777878.1"/>
    </source>
</evidence>
<gene>
    <name evidence="2" type="ORF">JCR33_19390</name>
</gene>
<dbReference type="RefSeq" id="WP_198883781.1">
    <property type="nucleotide sequence ID" value="NZ_JAEKJA010000021.1"/>
</dbReference>
<reference evidence="2" key="1">
    <citation type="submission" date="2020-12" db="EMBL/GenBank/DDBJ databases">
        <title>Bacterial taxonomy.</title>
        <authorList>
            <person name="Pan X."/>
        </authorList>
    </citation>
    <scope>NUCLEOTIDE SEQUENCE</scope>
    <source>
        <strain evidence="2">B2012</strain>
    </source>
</reference>
<proteinExistence type="predicted"/>